<evidence type="ECO:0000313" key="2">
    <source>
        <dbReference type="Proteomes" id="UP000004080"/>
    </source>
</evidence>
<keyword evidence="2" id="KW-1185">Reference proteome</keyword>
<sequence length="103" mass="11615">METIRLYEQDLINAVCLHIAQKKSLAPQDVEVELMYDDDYGFSAEVHTMGRKQVLIEANLIEALRFYLGTETDIDPMSAGLSLLLDDEAGIVVDVTQRHSSRM</sequence>
<dbReference type="AlphaFoldDB" id="I8IZ89"/>
<protein>
    <recommendedName>
        <fullName evidence="3">DUF2653 domain-containing protein</fullName>
    </recommendedName>
</protein>
<accession>I8IZ89</accession>
<dbReference type="InterPro" id="IPR020516">
    <property type="entry name" value="Uncharacterised_YxcD"/>
</dbReference>
<dbReference type="STRING" id="1196324.A374_14005"/>
<proteinExistence type="predicted"/>
<name>I8IZ89_9BACL</name>
<dbReference type="Pfam" id="PF10850">
    <property type="entry name" value="DUF2653"/>
    <property type="match status" value="1"/>
</dbReference>
<dbReference type="Proteomes" id="UP000004080">
    <property type="component" value="Unassembled WGS sequence"/>
</dbReference>
<comment type="caution">
    <text evidence="1">The sequence shown here is derived from an EMBL/GenBank/DDBJ whole genome shotgun (WGS) entry which is preliminary data.</text>
</comment>
<gene>
    <name evidence="1" type="ORF">A374_14005</name>
</gene>
<dbReference type="PATRIC" id="fig|1196324.3.peg.2864"/>
<dbReference type="RefSeq" id="WP_007202879.1">
    <property type="nucleotide sequence ID" value="NZ_AKKV01000030.1"/>
</dbReference>
<dbReference type="EMBL" id="AKKV01000030">
    <property type="protein sequence ID" value="EIT84811.1"/>
    <property type="molecule type" value="Genomic_DNA"/>
</dbReference>
<evidence type="ECO:0008006" key="3">
    <source>
        <dbReference type="Google" id="ProtNLM"/>
    </source>
</evidence>
<evidence type="ECO:0000313" key="1">
    <source>
        <dbReference type="EMBL" id="EIT84811.1"/>
    </source>
</evidence>
<dbReference type="OrthoDB" id="2360753at2"/>
<dbReference type="eggNOG" id="ENOG5033MCD">
    <property type="taxonomic scope" value="Bacteria"/>
</dbReference>
<organism evidence="1 2">
    <name type="scientific">Fictibacillus macauensis ZFHKF-1</name>
    <dbReference type="NCBI Taxonomy" id="1196324"/>
    <lineage>
        <taxon>Bacteria</taxon>
        <taxon>Bacillati</taxon>
        <taxon>Bacillota</taxon>
        <taxon>Bacilli</taxon>
        <taxon>Bacillales</taxon>
        <taxon>Fictibacillaceae</taxon>
        <taxon>Fictibacillus</taxon>
    </lineage>
</organism>
<reference evidence="1 2" key="1">
    <citation type="journal article" date="2012" name="J. Bacteriol.">
        <title>Genome of Bacillus macauensis ZFHKF-1, a Long-Chain-Forming Bacterium.</title>
        <authorList>
            <person name="Cai L."/>
            <person name="Zhang T."/>
        </authorList>
    </citation>
    <scope>NUCLEOTIDE SEQUENCE [LARGE SCALE GENOMIC DNA]</scope>
    <source>
        <strain evidence="1 2">ZFHKF-1</strain>
    </source>
</reference>